<dbReference type="GeneID" id="38782335"/>
<reference evidence="11 12" key="1">
    <citation type="journal article" date="2018" name="Sci. Rep.">
        <title>Genome sequence of the cauliflower mushroom Sparassis crispa (Hanabiratake) and its association with beneficial usage.</title>
        <authorList>
            <person name="Kiyama R."/>
            <person name="Furutani Y."/>
            <person name="Kawaguchi K."/>
            <person name="Nakanishi T."/>
        </authorList>
    </citation>
    <scope>NUCLEOTIDE SEQUENCE [LARGE SCALE GENOMIC DNA]</scope>
</reference>
<dbReference type="NCBIfam" id="TIGR03455">
    <property type="entry name" value="HisG_C-term"/>
    <property type="match status" value="1"/>
</dbReference>
<dbReference type="PANTHER" id="PTHR21403:SF8">
    <property type="entry name" value="ATP PHOSPHORIBOSYLTRANSFERASE"/>
    <property type="match status" value="1"/>
</dbReference>
<dbReference type="InParanoid" id="A0A401GT53"/>
<dbReference type="EMBL" id="BFAD01000007">
    <property type="protein sequence ID" value="GBE85418.1"/>
    <property type="molecule type" value="Genomic_DNA"/>
</dbReference>
<dbReference type="InterPro" id="IPR001348">
    <property type="entry name" value="ATP_PRibTrfase_HisG"/>
</dbReference>
<dbReference type="GO" id="GO:0005737">
    <property type="term" value="C:cytoplasm"/>
    <property type="evidence" value="ECO:0007669"/>
    <property type="project" value="InterPro"/>
</dbReference>
<comment type="catalytic activity">
    <reaction evidence="1">
        <text>1-(5-phospho-beta-D-ribosyl)-ATP + diphosphate = 5-phospho-alpha-D-ribose 1-diphosphate + ATP</text>
        <dbReference type="Rhea" id="RHEA:18473"/>
        <dbReference type="ChEBI" id="CHEBI:30616"/>
        <dbReference type="ChEBI" id="CHEBI:33019"/>
        <dbReference type="ChEBI" id="CHEBI:58017"/>
        <dbReference type="ChEBI" id="CHEBI:73183"/>
        <dbReference type="EC" id="2.4.2.17"/>
    </reaction>
</comment>
<comment type="similarity">
    <text evidence="3">Belongs to the ATP phosphoribosyltransferase family.</text>
</comment>
<evidence type="ECO:0000256" key="2">
    <source>
        <dbReference type="ARBA" id="ARBA00004667"/>
    </source>
</evidence>
<dbReference type="Pfam" id="PF13640">
    <property type="entry name" value="2OG-FeII_Oxy_3"/>
    <property type="match status" value="1"/>
</dbReference>
<evidence type="ECO:0000256" key="3">
    <source>
        <dbReference type="ARBA" id="ARBA00009372"/>
    </source>
</evidence>
<dbReference type="GO" id="GO:0000105">
    <property type="term" value="P:L-histidine biosynthetic process"/>
    <property type="evidence" value="ECO:0007669"/>
    <property type="project" value="UniProtKB-UniPathway"/>
</dbReference>
<dbReference type="Proteomes" id="UP000287166">
    <property type="component" value="Unassembled WGS sequence"/>
</dbReference>
<dbReference type="RefSeq" id="XP_027616331.1">
    <property type="nucleotide sequence ID" value="XM_027760530.1"/>
</dbReference>
<protein>
    <recommendedName>
        <fullName evidence="5">ATP phosphoribosyltransferase</fullName>
        <ecNumber evidence="4">2.4.2.17</ecNumber>
    </recommendedName>
</protein>
<dbReference type="InterPro" id="IPR013820">
    <property type="entry name" value="ATP_PRibTrfase_cat"/>
</dbReference>
<organism evidence="11 12">
    <name type="scientific">Sparassis crispa</name>
    <dbReference type="NCBI Taxonomy" id="139825"/>
    <lineage>
        <taxon>Eukaryota</taxon>
        <taxon>Fungi</taxon>
        <taxon>Dikarya</taxon>
        <taxon>Basidiomycota</taxon>
        <taxon>Agaricomycotina</taxon>
        <taxon>Agaricomycetes</taxon>
        <taxon>Polyporales</taxon>
        <taxon>Sparassidaceae</taxon>
        <taxon>Sparassis</taxon>
    </lineage>
</organism>
<dbReference type="UniPathway" id="UPA00031">
    <property type="reaction ID" value="UER00006"/>
</dbReference>
<accession>A0A401GT53</accession>
<evidence type="ECO:0000256" key="4">
    <source>
        <dbReference type="ARBA" id="ARBA00011946"/>
    </source>
</evidence>
<dbReference type="PROSITE" id="PS51471">
    <property type="entry name" value="FE2OG_OXY"/>
    <property type="match status" value="1"/>
</dbReference>
<dbReference type="InterPro" id="IPR044862">
    <property type="entry name" value="Pro_4_hyd_alph_FE2OG_OXY"/>
</dbReference>
<dbReference type="Gene3D" id="3.30.70.120">
    <property type="match status" value="1"/>
</dbReference>
<dbReference type="InterPro" id="IPR015867">
    <property type="entry name" value="N-reg_PII/ATP_PRibTrfase_C"/>
</dbReference>
<feature type="domain" description="Fe2OG dioxygenase" evidence="10">
    <location>
        <begin position="177"/>
        <end position="279"/>
    </location>
</feature>
<dbReference type="InterPro" id="IPR013115">
    <property type="entry name" value="HisG_C"/>
</dbReference>
<evidence type="ECO:0000256" key="8">
    <source>
        <dbReference type="ARBA" id="ARBA00022679"/>
    </source>
</evidence>
<dbReference type="SUPFAM" id="SSF53850">
    <property type="entry name" value="Periplasmic binding protein-like II"/>
    <property type="match status" value="1"/>
</dbReference>
<dbReference type="Pfam" id="PF08029">
    <property type="entry name" value="HisG_C"/>
    <property type="match status" value="1"/>
</dbReference>
<keyword evidence="6" id="KW-0028">Amino-acid biosynthesis</keyword>
<dbReference type="InterPro" id="IPR011322">
    <property type="entry name" value="N-reg_PII-like_a/b"/>
</dbReference>
<dbReference type="EC" id="2.4.2.17" evidence="4"/>
<keyword evidence="8" id="KW-0808">Transferase</keyword>
<evidence type="ECO:0000313" key="11">
    <source>
        <dbReference type="EMBL" id="GBE85418.1"/>
    </source>
</evidence>
<evidence type="ECO:0000313" key="12">
    <source>
        <dbReference type="Proteomes" id="UP000287166"/>
    </source>
</evidence>
<evidence type="ECO:0000256" key="7">
    <source>
        <dbReference type="ARBA" id="ARBA00022676"/>
    </source>
</evidence>
<dbReference type="PANTHER" id="PTHR21403">
    <property type="entry name" value="ATP PHOSPHORIBOSYLTRANSFERASE ATP-PRTASE"/>
    <property type="match status" value="1"/>
</dbReference>
<proteinExistence type="inferred from homology"/>
<keyword evidence="7" id="KW-0328">Glycosyltransferase</keyword>
<comment type="pathway">
    <text evidence="2">Amino-acid biosynthesis; L-histidine biosynthesis; L-histidine from 5-phospho-alpha-D-ribose 1-diphosphate: step 1/9.</text>
</comment>
<dbReference type="GO" id="GO:0003879">
    <property type="term" value="F:ATP phosphoribosyltransferase activity"/>
    <property type="evidence" value="ECO:0007669"/>
    <property type="project" value="UniProtKB-EC"/>
</dbReference>
<evidence type="ECO:0000256" key="6">
    <source>
        <dbReference type="ARBA" id="ARBA00022605"/>
    </source>
</evidence>
<dbReference type="Gene3D" id="2.60.120.620">
    <property type="entry name" value="q2cbj1_9rhob like domain"/>
    <property type="match status" value="1"/>
</dbReference>
<dbReference type="Gene3D" id="3.40.190.10">
    <property type="entry name" value="Periplasmic binding protein-like II"/>
    <property type="match status" value="2"/>
</dbReference>
<comment type="caution">
    <text evidence="11">The sequence shown here is derived from an EMBL/GenBank/DDBJ whole genome shotgun (WGS) entry which is preliminary data.</text>
</comment>
<evidence type="ECO:0000256" key="1">
    <source>
        <dbReference type="ARBA" id="ARBA00000915"/>
    </source>
</evidence>
<evidence type="ECO:0000256" key="9">
    <source>
        <dbReference type="ARBA" id="ARBA00023102"/>
    </source>
</evidence>
<keyword evidence="9" id="KW-0368">Histidine biosynthesis</keyword>
<evidence type="ECO:0000256" key="5">
    <source>
        <dbReference type="ARBA" id="ARBA00020998"/>
    </source>
</evidence>
<sequence>MSVFTEETGSINCALRWENTTKEDLPASEENARSEFHVPPLIKEARTPDRFGSPTTIMSTTAEQLKTLSSALVDKPPYCSGTLSLPSDNFLLFFGKDRLARRINLSDASTDDLQHLARTCDAATFGVNHEDVLDESYRKAGKLDSVEFSINFDVDGIGLMEAVRSDLLEYKEEKAIRAEKYKLNVYGEESFFKPHLDTPRDETMFGSLVIVLPTPHKGGALALRHGGKEWTFNSSELLSGQAEPSIAYVAFYSDVEHEVLKVESGYRITITYNLYFVDKPAHVPDPSTIRPFVTNEAIFKAQFKALLDDPTFLPKGGYLGFGLRHQYPLDGKAPGRDSRSRKLALYAVRQYLKGSDALLARVCGELSLKTSFRMVYRDVGDSYIADVMTNQVLNFQGAHLDTELWSYIREHYNGELLMKRSKFFRERVETDVDVHWVTKTPQLRSYAESLDGRLLFAIPKEGRLHKKCLELLAGADIQFKRHGFSSRTTRSPSFFSLRQTYCRSLARGNVDLGITEQDVILEAKMERHVTEVLQLGFGNKRVVTGFEVLLGQYFSKIDDNLQLTGENRTKIKYVGGSVEAACALGLADGIVDLVESDDAMCAAGLHAVATVLQTEAVLIKSTGVVAAGKYIVCELNILRSKLHAATSITPGRRSLTISPPEDEEWVAVSSMAEKSKTADVKDKPVMIGAEDILIFNLDNCRV</sequence>
<evidence type="ECO:0000259" key="10">
    <source>
        <dbReference type="PROSITE" id="PS51471"/>
    </source>
</evidence>
<dbReference type="GO" id="GO:0000287">
    <property type="term" value="F:magnesium ion binding"/>
    <property type="evidence" value="ECO:0007669"/>
    <property type="project" value="InterPro"/>
</dbReference>
<name>A0A401GT53_9APHY</name>
<dbReference type="AlphaFoldDB" id="A0A401GT53"/>
<dbReference type="STRING" id="139825.A0A401GT53"/>
<keyword evidence="12" id="KW-1185">Reference proteome</keyword>
<dbReference type="SUPFAM" id="SSF54913">
    <property type="entry name" value="GlnB-like"/>
    <property type="match status" value="1"/>
</dbReference>
<gene>
    <name evidence="11" type="ORF">SCP_0706050</name>
</gene>
<dbReference type="Pfam" id="PF01634">
    <property type="entry name" value="HisG"/>
    <property type="match status" value="1"/>
</dbReference>
<dbReference type="InterPro" id="IPR005123">
    <property type="entry name" value="Oxoglu/Fe-dep_dioxygenase_dom"/>
</dbReference>
<dbReference type="OrthoDB" id="27483at2759"/>